<dbReference type="InterPro" id="IPR005561">
    <property type="entry name" value="ANTAR"/>
</dbReference>
<accession>A0ABU4TWU0</accession>
<feature type="domain" description="GAF" evidence="1">
    <location>
        <begin position="19"/>
        <end position="167"/>
    </location>
</feature>
<feature type="domain" description="ANTAR" evidence="2">
    <location>
        <begin position="171"/>
        <end position="226"/>
    </location>
</feature>
<gene>
    <name evidence="3" type="ORF">SK571_25650</name>
</gene>
<dbReference type="InterPro" id="IPR012074">
    <property type="entry name" value="GAF_ANTAR"/>
</dbReference>
<dbReference type="PIRSF" id="PIRSF036625">
    <property type="entry name" value="GAF_ANTAR"/>
    <property type="match status" value="1"/>
</dbReference>
<dbReference type="Gene3D" id="3.30.450.40">
    <property type="match status" value="1"/>
</dbReference>
<dbReference type="RefSeq" id="WP_319986637.1">
    <property type="nucleotide sequence ID" value="NZ_JAXAVV010000013.1"/>
</dbReference>
<dbReference type="SMART" id="SM00065">
    <property type="entry name" value="GAF"/>
    <property type="match status" value="1"/>
</dbReference>
<dbReference type="InterPro" id="IPR003018">
    <property type="entry name" value="GAF"/>
</dbReference>
<evidence type="ECO:0000313" key="4">
    <source>
        <dbReference type="Proteomes" id="UP001271792"/>
    </source>
</evidence>
<organism evidence="3 4">
    <name type="scientific">Lentzea kristufekii</name>
    <dbReference type="NCBI Taxonomy" id="3095430"/>
    <lineage>
        <taxon>Bacteria</taxon>
        <taxon>Bacillati</taxon>
        <taxon>Actinomycetota</taxon>
        <taxon>Actinomycetes</taxon>
        <taxon>Pseudonocardiales</taxon>
        <taxon>Pseudonocardiaceae</taxon>
        <taxon>Lentzea</taxon>
    </lineage>
</organism>
<dbReference type="SUPFAM" id="SSF55781">
    <property type="entry name" value="GAF domain-like"/>
    <property type="match status" value="1"/>
</dbReference>
<dbReference type="Pfam" id="PF03861">
    <property type="entry name" value="ANTAR"/>
    <property type="match status" value="1"/>
</dbReference>
<protein>
    <submittedName>
        <fullName evidence="3">GAF and ANTAR domain-containing protein</fullName>
    </submittedName>
</protein>
<keyword evidence="4" id="KW-1185">Reference proteome</keyword>
<reference evidence="3 4" key="1">
    <citation type="submission" date="2023-11" db="EMBL/GenBank/DDBJ databases">
        <title>Lentzea sokolovensis, sp. nov., Lentzea kristufkii, sp. nov., and Lentzea miocenensis, sp. nov., rare actinobacteria from Sokolov Coal Basin, Miocene lacustrine sediment, Czech Republic.</title>
        <authorList>
            <person name="Lara A."/>
            <person name="Kotroba L."/>
            <person name="Nouioui I."/>
            <person name="Neumann-Schaal M."/>
            <person name="Mast Y."/>
            <person name="Chronakova A."/>
        </authorList>
    </citation>
    <scope>NUCLEOTIDE SEQUENCE [LARGE SCALE GENOMIC DNA]</scope>
    <source>
        <strain evidence="3 4">BCCO 10_0798</strain>
    </source>
</reference>
<name>A0ABU4TWU0_9PSEU</name>
<evidence type="ECO:0000259" key="2">
    <source>
        <dbReference type="SMART" id="SM01012"/>
    </source>
</evidence>
<evidence type="ECO:0000259" key="1">
    <source>
        <dbReference type="SMART" id="SM00065"/>
    </source>
</evidence>
<dbReference type="SMART" id="SM01012">
    <property type="entry name" value="ANTAR"/>
    <property type="match status" value="1"/>
</dbReference>
<evidence type="ECO:0000313" key="3">
    <source>
        <dbReference type="EMBL" id="MDX8052780.1"/>
    </source>
</evidence>
<dbReference type="Proteomes" id="UP001271792">
    <property type="component" value="Unassembled WGS sequence"/>
</dbReference>
<sequence length="246" mass="25708">MRDSRVAEILSVIADSRDGRMTLPARLVAECLSALPVSGVAVALMTADGPSGVVLAATDEQARHGEELQFALGEGPCVEASRSGRPVLQPDVETAGSARWPQYGAAVLDAGVRAVFAFPLRVGAIRVGVLDLYRDTPGQLGSLEVADAQAFADAATVMVLHLQEHDGRDGTHSALGGPIDGQAEVHQATGMISVQLGVSLAEALLRLRAHAYAAGRTVSAVAADVVNRRMSFDDSESGTTMQQERQ</sequence>
<proteinExistence type="predicted"/>
<dbReference type="Pfam" id="PF13185">
    <property type="entry name" value="GAF_2"/>
    <property type="match status" value="1"/>
</dbReference>
<dbReference type="InterPro" id="IPR029016">
    <property type="entry name" value="GAF-like_dom_sf"/>
</dbReference>
<dbReference type="EMBL" id="JAXAVV010000013">
    <property type="protein sequence ID" value="MDX8052780.1"/>
    <property type="molecule type" value="Genomic_DNA"/>
</dbReference>
<comment type="caution">
    <text evidence="3">The sequence shown here is derived from an EMBL/GenBank/DDBJ whole genome shotgun (WGS) entry which is preliminary data.</text>
</comment>